<reference evidence="2 3" key="1">
    <citation type="submission" date="2020-08" db="EMBL/GenBank/DDBJ databases">
        <title>Genome sequence of Sphingomonas lutea KCTC 23642T.</title>
        <authorList>
            <person name="Hyun D.-W."/>
            <person name="Bae J.-W."/>
        </authorList>
    </citation>
    <scope>NUCLEOTIDE SEQUENCE [LARGE SCALE GENOMIC DNA]</scope>
    <source>
        <strain evidence="2 3">KCTC 23642</strain>
    </source>
</reference>
<keyword evidence="3" id="KW-1185">Reference proteome</keyword>
<sequence length="79" mass="8846">MPRFFFHLHNAVNVHDDVGRELPSLEAAQAEATLACRALMAEDVRTEGQITLSHRIDIHGEDGQLKLALPFRACVEIRP</sequence>
<dbReference type="AlphaFoldDB" id="A0A7G9SK66"/>
<dbReference type="KEGG" id="slut:H9L13_05030"/>
<gene>
    <name evidence="2" type="ORF">H9L13_05030</name>
</gene>
<feature type="domain" description="DUF6894" evidence="1">
    <location>
        <begin position="3"/>
        <end position="71"/>
    </location>
</feature>
<evidence type="ECO:0000313" key="2">
    <source>
        <dbReference type="EMBL" id="QNN68241.1"/>
    </source>
</evidence>
<dbReference type="InterPro" id="IPR054189">
    <property type="entry name" value="DUF6894"/>
</dbReference>
<dbReference type="EMBL" id="CP060718">
    <property type="protein sequence ID" value="QNN68241.1"/>
    <property type="molecule type" value="Genomic_DNA"/>
</dbReference>
<evidence type="ECO:0000313" key="3">
    <source>
        <dbReference type="Proteomes" id="UP000515971"/>
    </source>
</evidence>
<dbReference type="Proteomes" id="UP000515971">
    <property type="component" value="Chromosome"/>
</dbReference>
<evidence type="ECO:0000259" key="1">
    <source>
        <dbReference type="Pfam" id="PF21834"/>
    </source>
</evidence>
<accession>A0A7G9SK66</accession>
<protein>
    <recommendedName>
        <fullName evidence="1">DUF6894 domain-containing protein</fullName>
    </recommendedName>
</protein>
<proteinExistence type="predicted"/>
<dbReference type="RefSeq" id="WP_187539575.1">
    <property type="nucleotide sequence ID" value="NZ_BAABJT010000001.1"/>
</dbReference>
<dbReference type="Pfam" id="PF21834">
    <property type="entry name" value="DUF6894"/>
    <property type="match status" value="1"/>
</dbReference>
<organism evidence="2 3">
    <name type="scientific">Sphingomonas lutea</name>
    <dbReference type="NCBI Taxonomy" id="1045317"/>
    <lineage>
        <taxon>Bacteria</taxon>
        <taxon>Pseudomonadati</taxon>
        <taxon>Pseudomonadota</taxon>
        <taxon>Alphaproteobacteria</taxon>
        <taxon>Sphingomonadales</taxon>
        <taxon>Sphingomonadaceae</taxon>
        <taxon>Sphingomonas</taxon>
    </lineage>
</organism>
<name>A0A7G9SK66_9SPHN</name>